<gene>
    <name evidence="1" type="ORF">CTEN210_03611</name>
</gene>
<dbReference type="InterPro" id="IPR026906">
    <property type="entry name" value="LRR_5"/>
</dbReference>
<comment type="caution">
    <text evidence="1">The sequence shown here is derived from an EMBL/GenBank/DDBJ whole genome shotgun (WGS) entry which is preliminary data.</text>
</comment>
<dbReference type="Proteomes" id="UP001054902">
    <property type="component" value="Unassembled WGS sequence"/>
</dbReference>
<sequence>MKLLKYPTQAEWDEIVALGPGVRMFRGKKTLFYNGEKLRFGGFASLIYDEEERNTWQVMIVLPGVEMIPCCTFYDCRNIKTVVMADTVKRIEREAFMQCFGLQFVKLSTNLEFIGERAFCDCGFLTSIFIPPSCREIDWGAFFACKKLLILGLPHNVQLGQDVFQDTELLRVSPFETDEDGEYNEHDEEAVVQWVKSITNEEAYALHHLCCSHDPDEIYRYVKAHGLRAMKLPNKIGITPSQYLAANPYFKIEEGKFLKRYVLEMMGEVVVQEHAQI</sequence>
<dbReference type="PANTHER" id="PTHR45661">
    <property type="entry name" value="SURFACE ANTIGEN"/>
    <property type="match status" value="1"/>
</dbReference>
<name>A0AAD3CLL6_9STRA</name>
<dbReference type="Gene3D" id="3.80.10.10">
    <property type="entry name" value="Ribonuclease Inhibitor"/>
    <property type="match status" value="1"/>
</dbReference>
<protein>
    <submittedName>
        <fullName evidence="1">Leucine-rich repeat domain-containing protein</fullName>
    </submittedName>
</protein>
<accession>A0AAD3CLL6</accession>
<dbReference type="SUPFAM" id="SSF52058">
    <property type="entry name" value="L domain-like"/>
    <property type="match status" value="1"/>
</dbReference>
<dbReference type="EMBL" id="BLLK01000022">
    <property type="protein sequence ID" value="GFH47136.1"/>
    <property type="molecule type" value="Genomic_DNA"/>
</dbReference>
<dbReference type="Pfam" id="PF13306">
    <property type="entry name" value="LRR_5"/>
    <property type="match status" value="1"/>
</dbReference>
<dbReference type="InterPro" id="IPR032675">
    <property type="entry name" value="LRR_dom_sf"/>
</dbReference>
<dbReference type="PANTHER" id="PTHR45661:SF3">
    <property type="entry name" value="IG-LIKE DOMAIN-CONTAINING PROTEIN"/>
    <property type="match status" value="1"/>
</dbReference>
<proteinExistence type="predicted"/>
<organism evidence="1 2">
    <name type="scientific">Chaetoceros tenuissimus</name>
    <dbReference type="NCBI Taxonomy" id="426638"/>
    <lineage>
        <taxon>Eukaryota</taxon>
        <taxon>Sar</taxon>
        <taxon>Stramenopiles</taxon>
        <taxon>Ochrophyta</taxon>
        <taxon>Bacillariophyta</taxon>
        <taxon>Coscinodiscophyceae</taxon>
        <taxon>Chaetocerotophycidae</taxon>
        <taxon>Chaetocerotales</taxon>
        <taxon>Chaetocerotaceae</taxon>
        <taxon>Chaetoceros</taxon>
    </lineage>
</organism>
<evidence type="ECO:0000313" key="2">
    <source>
        <dbReference type="Proteomes" id="UP001054902"/>
    </source>
</evidence>
<keyword evidence="2" id="KW-1185">Reference proteome</keyword>
<reference evidence="1 2" key="1">
    <citation type="journal article" date="2021" name="Sci. Rep.">
        <title>The genome of the diatom Chaetoceros tenuissimus carries an ancient integrated fragment of an extant virus.</title>
        <authorList>
            <person name="Hongo Y."/>
            <person name="Kimura K."/>
            <person name="Takaki Y."/>
            <person name="Yoshida Y."/>
            <person name="Baba S."/>
            <person name="Kobayashi G."/>
            <person name="Nagasaki K."/>
            <person name="Hano T."/>
            <person name="Tomaru Y."/>
        </authorList>
    </citation>
    <scope>NUCLEOTIDE SEQUENCE [LARGE SCALE GENOMIC DNA]</scope>
    <source>
        <strain evidence="1 2">NIES-3715</strain>
    </source>
</reference>
<dbReference type="AlphaFoldDB" id="A0AAD3CLL6"/>
<dbReference type="InterPro" id="IPR053139">
    <property type="entry name" value="Surface_bspA-like"/>
</dbReference>
<evidence type="ECO:0000313" key="1">
    <source>
        <dbReference type="EMBL" id="GFH47136.1"/>
    </source>
</evidence>